<name>A0A1M4ZSX9_9RHOB</name>
<accession>A0A1M4ZSX9</accession>
<dbReference type="Proteomes" id="UP000325134">
    <property type="component" value="Unassembled WGS sequence"/>
</dbReference>
<proteinExistence type="predicted"/>
<sequence>MDIDTEREIHQLTLDAIVSGRLLAEDWLEGSLAPTGTAKALILETLRSLRERESLPHVDRDLIEAMGEQIRNALNEIRDGKGDAALSREVDLVWEQNQQVIEYANLACRWRRFKEAMIALDDRLAATRMAGLLLASVV</sequence>
<evidence type="ECO:0000313" key="2">
    <source>
        <dbReference type="Proteomes" id="UP000325134"/>
    </source>
</evidence>
<dbReference type="EMBL" id="FQVK01000021">
    <property type="protein sequence ID" value="SHF20656.1"/>
    <property type="molecule type" value="Genomic_DNA"/>
</dbReference>
<protein>
    <submittedName>
        <fullName evidence="1">Uncharacterized protein</fullName>
    </submittedName>
</protein>
<keyword evidence="2" id="KW-1185">Reference proteome</keyword>
<dbReference type="RefSeq" id="WP_149776715.1">
    <property type="nucleotide sequence ID" value="NZ_FQVK01000021.1"/>
</dbReference>
<organism evidence="1 2">
    <name type="scientific">Ruegeria intermedia</name>
    <dbReference type="NCBI Taxonomy" id="996115"/>
    <lineage>
        <taxon>Bacteria</taxon>
        <taxon>Pseudomonadati</taxon>
        <taxon>Pseudomonadota</taxon>
        <taxon>Alphaproteobacteria</taxon>
        <taxon>Rhodobacterales</taxon>
        <taxon>Roseobacteraceae</taxon>
        <taxon>Ruegeria</taxon>
    </lineage>
</organism>
<dbReference type="OrthoDB" id="7708417at2"/>
<dbReference type="AlphaFoldDB" id="A0A1M4ZSX9"/>
<evidence type="ECO:0000313" key="1">
    <source>
        <dbReference type="EMBL" id="SHF20656.1"/>
    </source>
</evidence>
<gene>
    <name evidence="1" type="ORF">SAMN05444279_12136</name>
</gene>
<reference evidence="1 2" key="1">
    <citation type="submission" date="2016-11" db="EMBL/GenBank/DDBJ databases">
        <authorList>
            <person name="Varghese N."/>
            <person name="Submissions S."/>
        </authorList>
    </citation>
    <scope>NUCLEOTIDE SEQUENCE [LARGE SCALE GENOMIC DNA]</scope>
    <source>
        <strain evidence="1 2">DSM 29341</strain>
    </source>
</reference>